<dbReference type="EMBL" id="JARQWQ010000076">
    <property type="protein sequence ID" value="KAK2553582.1"/>
    <property type="molecule type" value="Genomic_DNA"/>
</dbReference>
<comment type="caution">
    <text evidence="1">The sequence shown here is derived from an EMBL/GenBank/DDBJ whole genome shotgun (WGS) entry which is preliminary data.</text>
</comment>
<evidence type="ECO:0000313" key="1">
    <source>
        <dbReference type="EMBL" id="KAK2553582.1"/>
    </source>
</evidence>
<evidence type="ECO:0000313" key="2">
    <source>
        <dbReference type="Proteomes" id="UP001249851"/>
    </source>
</evidence>
<protein>
    <submittedName>
        <fullName evidence="1">Uncharacterized protein</fullName>
    </submittedName>
</protein>
<dbReference type="Proteomes" id="UP001249851">
    <property type="component" value="Unassembled WGS sequence"/>
</dbReference>
<proteinExistence type="predicted"/>
<sequence>MLKTQKEVTVVEKLYDTLHLIWKTYHFSVKSRRELNRLGTELGANIRVAINVKGTRWVPHVQRALEVSASIPTLHFHVLVLQKLDFVAFCHFIADMFQIISELSKILQKNDLILPMAITAVRRTVDQVENLPVRLKRNGLLNTFLTALQSQVDGQEDDGDDEDATEPPKFQVDTWRNGDAKALAKQTIHYSQLEQQIKQTVELTVQEIRQQFGALLGDTGNKEGGAPEAVRCLNVAFNHDIWPKSTTNLAVFREKEVGFLLSYFERIL</sequence>
<organism evidence="1 2">
    <name type="scientific">Acropora cervicornis</name>
    <name type="common">Staghorn coral</name>
    <dbReference type="NCBI Taxonomy" id="6130"/>
    <lineage>
        <taxon>Eukaryota</taxon>
        <taxon>Metazoa</taxon>
        <taxon>Cnidaria</taxon>
        <taxon>Anthozoa</taxon>
        <taxon>Hexacorallia</taxon>
        <taxon>Scleractinia</taxon>
        <taxon>Astrocoeniina</taxon>
        <taxon>Acroporidae</taxon>
        <taxon>Acropora</taxon>
    </lineage>
</organism>
<reference evidence="1" key="2">
    <citation type="journal article" date="2023" name="Science">
        <title>Genomic signatures of disease resistance in endangered staghorn corals.</title>
        <authorList>
            <person name="Vollmer S.V."/>
            <person name="Selwyn J.D."/>
            <person name="Despard B.A."/>
            <person name="Roesel C.L."/>
        </authorList>
    </citation>
    <scope>NUCLEOTIDE SEQUENCE</scope>
    <source>
        <strain evidence="1">K2</strain>
    </source>
</reference>
<keyword evidence="2" id="KW-1185">Reference proteome</keyword>
<reference evidence="1" key="1">
    <citation type="journal article" date="2023" name="G3 (Bethesda)">
        <title>Whole genome assembly and annotation of the endangered Caribbean coral Acropora cervicornis.</title>
        <authorList>
            <person name="Selwyn J.D."/>
            <person name="Vollmer S.V."/>
        </authorList>
    </citation>
    <scope>NUCLEOTIDE SEQUENCE</scope>
    <source>
        <strain evidence="1">K2</strain>
    </source>
</reference>
<dbReference type="AlphaFoldDB" id="A0AAD9Q2K0"/>
<gene>
    <name evidence="1" type="ORF">P5673_025073</name>
</gene>
<accession>A0AAD9Q2K0</accession>
<name>A0AAD9Q2K0_ACRCE</name>